<dbReference type="AlphaFoldDB" id="W7HZ71"/>
<dbReference type="InterPro" id="IPR019595">
    <property type="entry name" value="DUF2470"/>
</dbReference>
<keyword evidence="1" id="KW-1133">Transmembrane helix</keyword>
<keyword evidence="1" id="KW-0472">Membrane</keyword>
<dbReference type="OrthoDB" id="5553410at2759"/>
<dbReference type="Gene3D" id="3.20.180.10">
    <property type="entry name" value="PNP-oxidase-like"/>
    <property type="match status" value="1"/>
</dbReference>
<keyword evidence="4" id="KW-1185">Reference proteome</keyword>
<dbReference type="Pfam" id="PF10615">
    <property type="entry name" value="DUF2470"/>
    <property type="match status" value="1"/>
</dbReference>
<dbReference type="PANTHER" id="PTHR37783">
    <property type="entry name" value="MEMBRANE PROTEIN, PUTATIVE (AFU_ORTHOLOGUE AFUA_1G04315)-RELATED"/>
    <property type="match status" value="1"/>
</dbReference>
<dbReference type="InterPro" id="IPR037119">
    <property type="entry name" value="Haem_oxidase_HugZ-like_sf"/>
</dbReference>
<feature type="domain" description="DUF2470" evidence="2">
    <location>
        <begin position="9"/>
        <end position="86"/>
    </location>
</feature>
<name>W7HZ71_9PEZI</name>
<dbReference type="EMBL" id="KI966371">
    <property type="protein sequence ID" value="EWC48814.1"/>
    <property type="molecule type" value="Genomic_DNA"/>
</dbReference>
<keyword evidence="1" id="KW-0812">Transmembrane</keyword>
<evidence type="ECO:0000313" key="3">
    <source>
        <dbReference type="EMBL" id="EWC48814.1"/>
    </source>
</evidence>
<protein>
    <recommendedName>
        <fullName evidence="2">DUF2470 domain-containing protein</fullName>
    </recommendedName>
</protein>
<evidence type="ECO:0000259" key="2">
    <source>
        <dbReference type="Pfam" id="PF10615"/>
    </source>
</evidence>
<proteinExistence type="predicted"/>
<dbReference type="PANTHER" id="PTHR37783:SF1">
    <property type="entry name" value="MEMBRANE PROTEIN, PUTATIVE (AFU_ORTHOLOGUE AFUA_1G04315)-RELATED"/>
    <property type="match status" value="1"/>
</dbReference>
<feature type="transmembrane region" description="Helical" evidence="1">
    <location>
        <begin position="155"/>
        <end position="180"/>
    </location>
</feature>
<reference evidence="3 4" key="1">
    <citation type="submission" date="2013-05" db="EMBL/GenBank/DDBJ databases">
        <title>Drechslerella stenobrocha genome reveals carnivorous origination and mechanical trapping mechanism of predatory fungi.</title>
        <authorList>
            <person name="Liu X."/>
            <person name="Zhang W."/>
            <person name="Liu K."/>
        </authorList>
    </citation>
    <scope>NUCLEOTIDE SEQUENCE [LARGE SCALE GENOMIC DNA]</scope>
    <source>
        <strain evidence="3 4">248</strain>
    </source>
</reference>
<sequence>MASDAATRARILAHMNKDHVYDTKLYLVHRLAHPKSLLSPSSPSVVSLSDITTTDLTVSVDGAIHRIPISPPMASLSDARVRLVEMTQRAEAALGVSRDTVDIEITWLPPLPWELGLTLAMILATYILFVPSSLLPGGVLREMTPLKDHPAVARWMYSAVPFGYWTLVTLHVGEAAYFAWGVLGRYWTVPGMSALTAGIWLGEVLVVGYLGFYRWGKMIKRQKAKRKGSKAEKKEH</sequence>
<feature type="transmembrane region" description="Helical" evidence="1">
    <location>
        <begin position="115"/>
        <end position="135"/>
    </location>
</feature>
<feature type="transmembrane region" description="Helical" evidence="1">
    <location>
        <begin position="192"/>
        <end position="213"/>
    </location>
</feature>
<dbReference type="HOGENOM" id="CLU_081019_0_0_1"/>
<gene>
    <name evidence="3" type="ORF">DRE_00119</name>
</gene>
<dbReference type="Proteomes" id="UP000024837">
    <property type="component" value="Unassembled WGS sequence"/>
</dbReference>
<evidence type="ECO:0000313" key="4">
    <source>
        <dbReference type="Proteomes" id="UP000024837"/>
    </source>
</evidence>
<evidence type="ECO:0000256" key="1">
    <source>
        <dbReference type="SAM" id="Phobius"/>
    </source>
</evidence>
<accession>W7HZ71</accession>
<organism evidence="3 4">
    <name type="scientific">Drechslerella stenobrocha 248</name>
    <dbReference type="NCBI Taxonomy" id="1043628"/>
    <lineage>
        <taxon>Eukaryota</taxon>
        <taxon>Fungi</taxon>
        <taxon>Dikarya</taxon>
        <taxon>Ascomycota</taxon>
        <taxon>Pezizomycotina</taxon>
        <taxon>Orbiliomycetes</taxon>
        <taxon>Orbiliales</taxon>
        <taxon>Orbiliaceae</taxon>
        <taxon>Drechslerella</taxon>
    </lineage>
</organism>